<evidence type="ECO:0000256" key="1">
    <source>
        <dbReference type="SAM" id="Phobius"/>
    </source>
</evidence>
<evidence type="ECO:0000313" key="3">
    <source>
        <dbReference type="Proteomes" id="UP000325004"/>
    </source>
</evidence>
<dbReference type="RefSeq" id="WP_148971480.1">
    <property type="nucleotide sequence ID" value="NZ_CP043316.1"/>
</dbReference>
<keyword evidence="1" id="KW-0812">Transmembrane</keyword>
<organism evidence="2 3">
    <name type="scientific">Candidatus Cytomitobacter primus</name>
    <dbReference type="NCBI Taxonomy" id="2066024"/>
    <lineage>
        <taxon>Bacteria</taxon>
        <taxon>Pseudomonadati</taxon>
        <taxon>Pseudomonadota</taxon>
        <taxon>Alphaproteobacteria</taxon>
        <taxon>Holosporales</taxon>
        <taxon>Holosporaceae</taxon>
        <taxon>Candidatus Cytomitobacter</taxon>
    </lineage>
</organism>
<sequence>MLKVMRIMQNQILRNSLGKKLQTSPAQGIRIGFTLFFVITTFIFSGLSFASGFLFKSYLDQKQKNNIISIKQEKKTTTSPKDYEISLGSFHDKIDATDFTDKINELNAVITKTPNGYTVKLKDKLTLKDALAISETIKSEYKIITTLMKRADK</sequence>
<feature type="transmembrane region" description="Helical" evidence="1">
    <location>
        <begin position="31"/>
        <end position="55"/>
    </location>
</feature>
<evidence type="ECO:0008006" key="4">
    <source>
        <dbReference type="Google" id="ProtNLM"/>
    </source>
</evidence>
<reference evidence="2 3" key="1">
    <citation type="submission" date="2019-08" db="EMBL/GenBank/DDBJ databases">
        <title>Highly reduced genomes of protist endosymbionts show evolutionary convergence.</title>
        <authorList>
            <person name="George E."/>
            <person name="Husnik F."/>
            <person name="Tashyreva D."/>
            <person name="Prokopchuk G."/>
            <person name="Horak A."/>
            <person name="Kwong W.K."/>
            <person name="Lukes J."/>
            <person name="Keeling P.J."/>
        </authorList>
    </citation>
    <scope>NUCLEOTIDE SEQUENCE [LARGE SCALE GENOMIC DNA]</scope>
    <source>
        <strain evidence="2">1604LC</strain>
    </source>
</reference>
<evidence type="ECO:0000313" key="2">
    <source>
        <dbReference type="EMBL" id="QEK38364.1"/>
    </source>
</evidence>
<dbReference type="AlphaFoldDB" id="A0A5C0UH47"/>
<keyword evidence="3" id="KW-1185">Reference proteome</keyword>
<dbReference type="OrthoDB" id="9925171at2"/>
<proteinExistence type="predicted"/>
<gene>
    <name evidence="2" type="ORF">FZC34_00285</name>
</gene>
<name>A0A5C0UH47_9PROT</name>
<keyword evidence="1" id="KW-0472">Membrane</keyword>
<dbReference type="EMBL" id="CP043316">
    <property type="protein sequence ID" value="QEK38364.1"/>
    <property type="molecule type" value="Genomic_DNA"/>
</dbReference>
<accession>A0A5C0UH47</accession>
<dbReference type="Proteomes" id="UP000325004">
    <property type="component" value="Chromosome"/>
</dbReference>
<protein>
    <recommendedName>
        <fullName evidence="4">SPOR domain-containing protein</fullName>
    </recommendedName>
</protein>
<dbReference type="KEGG" id="cpri:FZC34_00285"/>
<keyword evidence="1" id="KW-1133">Transmembrane helix</keyword>